<evidence type="ECO:0000313" key="2">
    <source>
        <dbReference type="Proteomes" id="UP000024635"/>
    </source>
</evidence>
<evidence type="ECO:0000313" key="1">
    <source>
        <dbReference type="EMBL" id="EYB94608.1"/>
    </source>
</evidence>
<comment type="caution">
    <text evidence="1">The sequence shown here is derived from an EMBL/GenBank/DDBJ whole genome shotgun (WGS) entry which is preliminary data.</text>
</comment>
<reference evidence="2" key="1">
    <citation type="journal article" date="2015" name="Nat. Genet.">
        <title>The genome and transcriptome of the zoonotic hookworm Ancylostoma ceylanicum identify infection-specific gene families.</title>
        <authorList>
            <person name="Schwarz E.M."/>
            <person name="Hu Y."/>
            <person name="Antoshechkin I."/>
            <person name="Miller M.M."/>
            <person name="Sternberg P.W."/>
            <person name="Aroian R.V."/>
        </authorList>
    </citation>
    <scope>NUCLEOTIDE SEQUENCE</scope>
    <source>
        <strain evidence="2">HY135</strain>
    </source>
</reference>
<protein>
    <submittedName>
        <fullName evidence="1">Uncharacterized protein</fullName>
    </submittedName>
</protein>
<accession>A0A016SV93</accession>
<sequence length="136" mass="15932">MNQQSNPFYPSWIINRGKYSSNLPISRCAGNFCAHVQSAAIVVTVAHRIPWRKHDKHDYEISNYPSFYLIYVTHADVLLAFLKFRNAYKSLQSHLRSRHFLGTHIHNRLTVSLFLQVVSLQLARRLTILEAWNKMH</sequence>
<dbReference type="Proteomes" id="UP000024635">
    <property type="component" value="Unassembled WGS sequence"/>
</dbReference>
<gene>
    <name evidence="1" type="primary">Acey_s0169.g210</name>
    <name evidence="1" type="ORF">Y032_0169g210</name>
</gene>
<dbReference type="EMBL" id="JARK01001505">
    <property type="protein sequence ID" value="EYB94608.1"/>
    <property type="molecule type" value="Genomic_DNA"/>
</dbReference>
<proteinExistence type="predicted"/>
<organism evidence="1 2">
    <name type="scientific">Ancylostoma ceylanicum</name>
    <dbReference type="NCBI Taxonomy" id="53326"/>
    <lineage>
        <taxon>Eukaryota</taxon>
        <taxon>Metazoa</taxon>
        <taxon>Ecdysozoa</taxon>
        <taxon>Nematoda</taxon>
        <taxon>Chromadorea</taxon>
        <taxon>Rhabditida</taxon>
        <taxon>Rhabditina</taxon>
        <taxon>Rhabditomorpha</taxon>
        <taxon>Strongyloidea</taxon>
        <taxon>Ancylostomatidae</taxon>
        <taxon>Ancylostomatinae</taxon>
        <taxon>Ancylostoma</taxon>
    </lineage>
</organism>
<name>A0A016SV93_9BILA</name>
<keyword evidence="2" id="KW-1185">Reference proteome</keyword>
<dbReference type="AlphaFoldDB" id="A0A016SV93"/>